<reference evidence="1 2" key="1">
    <citation type="submission" date="2024-04" db="EMBL/GenBank/DDBJ databases">
        <title>Tritrichomonas musculus Genome.</title>
        <authorList>
            <person name="Alves-Ferreira E."/>
            <person name="Grigg M."/>
            <person name="Lorenzi H."/>
            <person name="Galac M."/>
        </authorList>
    </citation>
    <scope>NUCLEOTIDE SEQUENCE [LARGE SCALE GENOMIC DNA]</scope>
    <source>
        <strain evidence="1 2">EAF2021</strain>
    </source>
</reference>
<evidence type="ECO:0000313" key="1">
    <source>
        <dbReference type="EMBL" id="KAK8881169.1"/>
    </source>
</evidence>
<organism evidence="1 2">
    <name type="scientific">Tritrichomonas musculus</name>
    <dbReference type="NCBI Taxonomy" id="1915356"/>
    <lineage>
        <taxon>Eukaryota</taxon>
        <taxon>Metamonada</taxon>
        <taxon>Parabasalia</taxon>
        <taxon>Tritrichomonadida</taxon>
        <taxon>Tritrichomonadidae</taxon>
        <taxon>Tritrichomonas</taxon>
    </lineage>
</organism>
<name>A0ABR2JR46_9EUKA</name>
<evidence type="ECO:0000313" key="2">
    <source>
        <dbReference type="Proteomes" id="UP001470230"/>
    </source>
</evidence>
<dbReference type="Proteomes" id="UP001470230">
    <property type="component" value="Unassembled WGS sequence"/>
</dbReference>
<accession>A0ABR2JR46</accession>
<sequence length="140" mass="15715">MFVEQGSPLALPCRHVISNEMSIRCSDVHPRYLRIDTIIQKIKKPLIIENDDSQKKSFQYSDIMSQLSPFAALASKNANIAELFETFLHKLYDLKIEINKGMPSTIPEAGRLATIASKHVVLGGKPKLKQIRQCTIYGSS</sequence>
<keyword evidence="2" id="KW-1185">Reference proteome</keyword>
<protein>
    <submittedName>
        <fullName evidence="1">Uncharacterized protein</fullName>
    </submittedName>
</protein>
<dbReference type="EMBL" id="JAPFFF010000010">
    <property type="protein sequence ID" value="KAK8881169.1"/>
    <property type="molecule type" value="Genomic_DNA"/>
</dbReference>
<proteinExistence type="predicted"/>
<comment type="caution">
    <text evidence="1">The sequence shown here is derived from an EMBL/GenBank/DDBJ whole genome shotgun (WGS) entry which is preliminary data.</text>
</comment>
<gene>
    <name evidence="1" type="ORF">M9Y10_003899</name>
</gene>